<dbReference type="SUPFAM" id="SSF53335">
    <property type="entry name" value="S-adenosyl-L-methionine-dependent methyltransferases"/>
    <property type="match status" value="1"/>
</dbReference>
<evidence type="ECO:0000256" key="7">
    <source>
        <dbReference type="SAM" id="MobiDB-lite"/>
    </source>
</evidence>
<feature type="region of interest" description="Disordered" evidence="7">
    <location>
        <begin position="300"/>
        <end position="337"/>
    </location>
</feature>
<dbReference type="Pfam" id="PF04072">
    <property type="entry name" value="LCM"/>
    <property type="match status" value="1"/>
</dbReference>
<dbReference type="EC" id="2.1.1.-" evidence="6"/>
<organism evidence="8 9">
    <name type="scientific">Streptomyces misionensis</name>
    <dbReference type="NCBI Taxonomy" id="67331"/>
    <lineage>
        <taxon>Bacteria</taxon>
        <taxon>Bacillati</taxon>
        <taxon>Actinomycetota</taxon>
        <taxon>Actinomycetes</taxon>
        <taxon>Kitasatosporales</taxon>
        <taxon>Streptomycetaceae</taxon>
        <taxon>Streptomyces</taxon>
    </lineage>
</organism>
<dbReference type="PANTHER" id="PTHR43619:SF2">
    <property type="entry name" value="S-ADENOSYL-L-METHIONINE-DEPENDENT METHYLTRANSFERASES SUPERFAMILY PROTEIN"/>
    <property type="match status" value="1"/>
</dbReference>
<name>A0A1H4PFK0_9ACTN</name>
<evidence type="ECO:0000256" key="2">
    <source>
        <dbReference type="ARBA" id="ARBA00008138"/>
    </source>
</evidence>
<keyword evidence="3 6" id="KW-0489">Methyltransferase</keyword>
<dbReference type="AlphaFoldDB" id="A0A1H4PFK0"/>
<proteinExistence type="inferred from homology"/>
<dbReference type="PANTHER" id="PTHR43619">
    <property type="entry name" value="S-ADENOSYL-L-METHIONINE-DEPENDENT METHYLTRANSFERASE YKTD-RELATED"/>
    <property type="match status" value="1"/>
</dbReference>
<reference evidence="8 9" key="1">
    <citation type="submission" date="2016-10" db="EMBL/GenBank/DDBJ databases">
        <authorList>
            <person name="de Groot N.N."/>
        </authorList>
    </citation>
    <scope>NUCLEOTIDE SEQUENCE [LARGE SCALE GENOMIC DNA]</scope>
    <source>
        <strain evidence="8 9">DSM 40306</strain>
    </source>
</reference>
<keyword evidence="4 8" id="KW-0808">Transferase</keyword>
<dbReference type="EMBL" id="FNTD01000004">
    <property type="protein sequence ID" value="SEC06195.1"/>
    <property type="molecule type" value="Genomic_DNA"/>
</dbReference>
<dbReference type="GO" id="GO:0008168">
    <property type="term" value="F:methyltransferase activity"/>
    <property type="evidence" value="ECO:0007669"/>
    <property type="project" value="UniProtKB-UniRule"/>
</dbReference>
<evidence type="ECO:0000313" key="9">
    <source>
        <dbReference type="Proteomes" id="UP000182375"/>
    </source>
</evidence>
<dbReference type="STRING" id="67331.SAMN04490357_1083"/>
<evidence type="ECO:0000313" key="8">
    <source>
        <dbReference type="EMBL" id="SEC06195.1"/>
    </source>
</evidence>
<dbReference type="InterPro" id="IPR007213">
    <property type="entry name" value="Ppm1/Ppm2/Tcmp"/>
</dbReference>
<evidence type="ECO:0000256" key="1">
    <source>
        <dbReference type="ARBA" id="ARBA00003907"/>
    </source>
</evidence>
<dbReference type="GeneID" id="95510318"/>
<dbReference type="InterPro" id="IPR011610">
    <property type="entry name" value="SAM_mthyl_Trfase_ML2640-like"/>
</dbReference>
<dbReference type="RefSeq" id="WP_239697835.1">
    <property type="nucleotide sequence ID" value="NZ_FNTD01000004.1"/>
</dbReference>
<accession>A0A1H4PFK0</accession>
<dbReference type="NCBIfam" id="TIGR00027">
    <property type="entry name" value="mthyl_TIGR00027"/>
    <property type="match status" value="1"/>
</dbReference>
<dbReference type="GO" id="GO:0032259">
    <property type="term" value="P:methylation"/>
    <property type="evidence" value="ECO:0007669"/>
    <property type="project" value="UniProtKB-KW"/>
</dbReference>
<dbReference type="Proteomes" id="UP000182375">
    <property type="component" value="Unassembled WGS sequence"/>
</dbReference>
<keyword evidence="5 6" id="KW-0949">S-adenosyl-L-methionine</keyword>
<protein>
    <recommendedName>
        <fullName evidence="6">S-adenosyl-L-methionine-dependent methyltransferase</fullName>
        <ecNumber evidence="6">2.1.1.-</ecNumber>
    </recommendedName>
</protein>
<comment type="function">
    <text evidence="1 6">Exhibits S-adenosyl-L-methionine-dependent methyltransferase activity.</text>
</comment>
<evidence type="ECO:0000256" key="5">
    <source>
        <dbReference type="ARBA" id="ARBA00022691"/>
    </source>
</evidence>
<comment type="similarity">
    <text evidence="2 6">Belongs to the UPF0677 family.</text>
</comment>
<gene>
    <name evidence="8" type="ORF">SAMN04490357_1083</name>
</gene>
<evidence type="ECO:0000256" key="3">
    <source>
        <dbReference type="ARBA" id="ARBA00022603"/>
    </source>
</evidence>
<dbReference type="InterPro" id="IPR029063">
    <property type="entry name" value="SAM-dependent_MTases_sf"/>
</dbReference>
<evidence type="ECO:0000256" key="6">
    <source>
        <dbReference type="RuleBase" id="RU362030"/>
    </source>
</evidence>
<sequence length="337" mass="36156">MPAAVGLTGGVAHGVGRTALLVAAARAIETHRPDALARDPLAEHFVRAAPVSAGWPVRPGQVPGGEADPLWGRLGRYFALRTRVLDDHLLRSAHLGVRQVVLLGAGLDSRAYRLDWPPGCAVYEVDTAEVLAFKQSVLDRVRAVPLADRRPLAADLRHEWTGALRDAGFDPGAPTAWLAEGLLLYLPAAAERRLVATVDRFSAAGSTLAYEIKTIAESPEVRSSPVYADARRRLGIDLLALFDGEPRPDSAGELADRGWTVTVRTPYEFTRRHGRGPLPEPHDALAANRWVFAAASRAGESCAGAPGRREPSDRSSPGSFVNPRRPSDGPPRSSGPR</sequence>
<evidence type="ECO:0000256" key="4">
    <source>
        <dbReference type="ARBA" id="ARBA00022679"/>
    </source>
</evidence>
<dbReference type="Gene3D" id="3.40.50.150">
    <property type="entry name" value="Vaccinia Virus protein VP39"/>
    <property type="match status" value="1"/>
</dbReference>